<dbReference type="SUPFAM" id="SSF52540">
    <property type="entry name" value="P-loop containing nucleoside triphosphate hydrolases"/>
    <property type="match status" value="1"/>
</dbReference>
<dbReference type="Gene3D" id="3.40.50.300">
    <property type="entry name" value="P-loop containing nucleotide triphosphate hydrolases"/>
    <property type="match status" value="1"/>
</dbReference>
<dbReference type="Proteomes" id="UP000675781">
    <property type="component" value="Unassembled WGS sequence"/>
</dbReference>
<reference evidence="1" key="1">
    <citation type="submission" date="2021-04" db="EMBL/GenBank/DDBJ databases">
        <title>Genome based classification of Actinospica acidithermotolerans sp. nov., an actinobacterium isolated from an Indonesian hot spring.</title>
        <authorList>
            <person name="Kusuma A.B."/>
            <person name="Putra K.E."/>
            <person name="Nafisah S."/>
            <person name="Loh J."/>
            <person name="Nouioui I."/>
            <person name="Goodfellow M."/>
        </authorList>
    </citation>
    <scope>NUCLEOTIDE SEQUENCE</scope>
    <source>
        <strain evidence="1">CSCA 57</strain>
    </source>
</reference>
<proteinExistence type="predicted"/>
<evidence type="ECO:0000313" key="1">
    <source>
        <dbReference type="EMBL" id="MBR7836682.1"/>
    </source>
</evidence>
<dbReference type="InterPro" id="IPR027417">
    <property type="entry name" value="P-loop_NTPase"/>
</dbReference>
<dbReference type="GO" id="GO:0016301">
    <property type="term" value="F:kinase activity"/>
    <property type="evidence" value="ECO:0007669"/>
    <property type="project" value="UniProtKB-KW"/>
</dbReference>
<dbReference type="EMBL" id="JAGSOG010000155">
    <property type="protein sequence ID" value="MBR7836682.1"/>
    <property type="molecule type" value="Genomic_DNA"/>
</dbReference>
<dbReference type="AlphaFoldDB" id="A0A941ISR0"/>
<sequence>MRARPISPDLLVEHLAETISALPRGPRGTGTRVAVALDGAPPTRTGELAERLVEALRLRGRQAVHIAARDYLRPASLRLELGREDPDVFYTEWLDLKAIDREVLAPIGPGGSGRVLPRLWDAEADRAYRAQYVELGPDGVVLVEGALLLGVGLAFDLTVHLSMSAAALGRRIGAEDAWTLPAYQRYDEEQQPVETSDIAVRCDDPRHPALVTRD</sequence>
<name>A0A941ISR0_9ACTN</name>
<gene>
    <name evidence="1" type="ORF">KDL01_25605</name>
</gene>
<keyword evidence="1" id="KW-0808">Transferase</keyword>
<accession>A0A941ISR0</accession>
<protein>
    <submittedName>
        <fullName evidence="1">Uridine kinase</fullName>
    </submittedName>
</protein>
<evidence type="ECO:0000313" key="2">
    <source>
        <dbReference type="Proteomes" id="UP000675781"/>
    </source>
</evidence>
<dbReference type="RefSeq" id="WP_212531157.1">
    <property type="nucleotide sequence ID" value="NZ_JAGSOG010000155.1"/>
</dbReference>
<organism evidence="1 2">
    <name type="scientific">Actinospica durhamensis</name>
    <dbReference type="NCBI Taxonomy" id="1508375"/>
    <lineage>
        <taxon>Bacteria</taxon>
        <taxon>Bacillati</taxon>
        <taxon>Actinomycetota</taxon>
        <taxon>Actinomycetes</taxon>
        <taxon>Catenulisporales</taxon>
        <taxon>Actinospicaceae</taxon>
        <taxon>Actinospica</taxon>
    </lineage>
</organism>
<comment type="caution">
    <text evidence="1">The sequence shown here is derived from an EMBL/GenBank/DDBJ whole genome shotgun (WGS) entry which is preliminary data.</text>
</comment>
<keyword evidence="2" id="KW-1185">Reference proteome</keyword>
<keyword evidence="1" id="KW-0418">Kinase</keyword>